<keyword evidence="3" id="KW-1185">Reference proteome</keyword>
<dbReference type="eggNOG" id="COG2188">
    <property type="taxonomic scope" value="Bacteria"/>
</dbReference>
<evidence type="ECO:0000313" key="3">
    <source>
        <dbReference type="Proteomes" id="UP000000771"/>
    </source>
</evidence>
<dbReference type="HOGENOM" id="CLU_2204338_0_0_11"/>
<dbReference type="GO" id="GO:0003677">
    <property type="term" value="F:DNA binding"/>
    <property type="evidence" value="ECO:0007669"/>
    <property type="project" value="InterPro"/>
</dbReference>
<feature type="domain" description="UbiC transcription regulator-associated" evidence="1">
    <location>
        <begin position="4"/>
        <end position="87"/>
    </location>
</feature>
<dbReference type="AlphaFoldDB" id="C7M1I5"/>
<proteinExistence type="predicted"/>
<dbReference type="InterPro" id="IPR028978">
    <property type="entry name" value="Chorismate_lyase_/UTRA_dom_sf"/>
</dbReference>
<organism evidence="2 3">
    <name type="scientific">Acidimicrobium ferrooxidans (strain DSM 10331 / JCM 15462 / NBRC 103882 / ICP)</name>
    <dbReference type="NCBI Taxonomy" id="525909"/>
    <lineage>
        <taxon>Bacteria</taxon>
        <taxon>Bacillati</taxon>
        <taxon>Actinomycetota</taxon>
        <taxon>Acidimicrobiia</taxon>
        <taxon>Acidimicrobiales</taxon>
        <taxon>Acidimicrobiaceae</taxon>
        <taxon>Acidimicrobium</taxon>
    </lineage>
</organism>
<accession>C7M1I5</accession>
<dbReference type="Pfam" id="PF07702">
    <property type="entry name" value="UTRA"/>
    <property type="match status" value="1"/>
</dbReference>
<name>C7M1I5_ACIFD</name>
<evidence type="ECO:0000313" key="2">
    <source>
        <dbReference type="EMBL" id="ACU53034.1"/>
    </source>
</evidence>
<dbReference type="InterPro" id="IPR011663">
    <property type="entry name" value="UTRA"/>
</dbReference>
<sequence>MPTVLAPSLDAVFDPSRDPLSAALEHHFGLAETHEEQWLVARPPQGQERGVLGLARSEWVIDIEGVAYAASRQPFDAFSLILRAHTFELHLRSSADGRLISYSPAAT</sequence>
<dbReference type="KEGG" id="afo:Afer_0063"/>
<dbReference type="EMBL" id="CP001631">
    <property type="protein sequence ID" value="ACU53034.1"/>
    <property type="molecule type" value="Genomic_DNA"/>
</dbReference>
<dbReference type="Gene3D" id="3.40.1410.10">
    <property type="entry name" value="Chorismate lyase-like"/>
    <property type="match status" value="1"/>
</dbReference>
<reference evidence="2 3" key="1">
    <citation type="journal article" date="2009" name="Stand. Genomic Sci.">
        <title>Complete genome sequence of Acidimicrobium ferrooxidans type strain (ICP).</title>
        <authorList>
            <person name="Clum A."/>
            <person name="Nolan M."/>
            <person name="Lang E."/>
            <person name="Glavina Del Rio T."/>
            <person name="Tice H."/>
            <person name="Copeland A."/>
            <person name="Cheng J.F."/>
            <person name="Lucas S."/>
            <person name="Chen F."/>
            <person name="Bruce D."/>
            <person name="Goodwin L."/>
            <person name="Pitluck S."/>
            <person name="Ivanova N."/>
            <person name="Mavrommatis K."/>
            <person name="Mikhailova N."/>
            <person name="Pati A."/>
            <person name="Chen A."/>
            <person name="Palaniappan K."/>
            <person name="Goker M."/>
            <person name="Spring S."/>
            <person name="Land M."/>
            <person name="Hauser L."/>
            <person name="Chang Y.J."/>
            <person name="Jeffries C.C."/>
            <person name="Chain P."/>
            <person name="Bristow J."/>
            <person name="Eisen J.A."/>
            <person name="Markowitz V."/>
            <person name="Hugenholtz P."/>
            <person name="Kyrpides N.C."/>
            <person name="Klenk H.P."/>
            <person name="Lapidus A."/>
        </authorList>
    </citation>
    <scope>NUCLEOTIDE SEQUENCE [LARGE SCALE GENOMIC DNA]</scope>
    <source>
        <strain evidence="3">DSM 10331 / JCM 15462 / NBRC 103882 / ICP</strain>
    </source>
</reference>
<protein>
    <submittedName>
        <fullName evidence="2">Putative transcriptional regulator, GntR family</fullName>
    </submittedName>
</protein>
<dbReference type="Proteomes" id="UP000000771">
    <property type="component" value="Chromosome"/>
</dbReference>
<gene>
    <name evidence="2" type="ordered locus">Afer_0063</name>
</gene>
<dbReference type="SUPFAM" id="SSF64288">
    <property type="entry name" value="Chorismate lyase-like"/>
    <property type="match status" value="1"/>
</dbReference>
<evidence type="ECO:0000259" key="1">
    <source>
        <dbReference type="Pfam" id="PF07702"/>
    </source>
</evidence>
<dbReference type="STRING" id="525909.Afer_0063"/>
<dbReference type="GO" id="GO:0006355">
    <property type="term" value="P:regulation of DNA-templated transcription"/>
    <property type="evidence" value="ECO:0007669"/>
    <property type="project" value="InterPro"/>
</dbReference>